<sequence length="414" mass="46959">MKKWLVIPILLITLTGCWDRDEIEEEAFVVAIGLDESESGNGLLITYQIANPQAGIPNTGGRKEKSSIITTFNAPNFLTARDLANAYIARKINFSHAKTIVMSEALAKKKEGYKYLTAGLRDSGIRRDIKLIVSREKASEFIHNNNPMLETRPHKFFDLIAGRWKETGLVPFSNMMKFIQKFEKKEDGFLAIYASTNEYKENKEGNEDDYLPGQINRQGGANPAELIGSAVFKNGLMVGTLTGEETRFAMILRQRSETKYMGSTFPDPVNPEYRVAAKLNKHLATNVKMHTKKDPLVIDVHIPLSLEVHGIPSGVNYVTNKEKQELLRNAIKTDLEEKFHSLIKKSQEEYGVNLFNWSHVARRNFLNLPEYKAFNLSKKYPKAKVNVNVEVIFTGFGIKLNPHNYQDAKRQGEF</sequence>
<dbReference type="InterPro" id="IPR038501">
    <property type="entry name" value="Spore_GerAC_C_sf"/>
</dbReference>
<keyword evidence="4" id="KW-0732">Signal</keyword>
<dbReference type="STRING" id="1385511.GCA_000425225_00049"/>
<dbReference type="Proteomes" id="UP000030403">
    <property type="component" value="Unassembled WGS sequence"/>
</dbReference>
<gene>
    <name evidence="10" type="ORF">N783_01035</name>
</gene>
<dbReference type="GO" id="GO:0009847">
    <property type="term" value="P:spore germination"/>
    <property type="evidence" value="ECO:0007669"/>
    <property type="project" value="InterPro"/>
</dbReference>
<accession>A0A0A5I7M8</accession>
<keyword evidence="11" id="KW-1185">Reference proteome</keyword>
<dbReference type="EMBL" id="AVPF01000001">
    <property type="protein sequence ID" value="KGX91842.1"/>
    <property type="molecule type" value="Genomic_DNA"/>
</dbReference>
<dbReference type="InterPro" id="IPR057336">
    <property type="entry name" value="GerAC_N"/>
</dbReference>
<proteinExistence type="inferred from homology"/>
<evidence type="ECO:0000313" key="11">
    <source>
        <dbReference type="Proteomes" id="UP000030403"/>
    </source>
</evidence>
<evidence type="ECO:0000256" key="2">
    <source>
        <dbReference type="ARBA" id="ARBA00007886"/>
    </source>
</evidence>
<feature type="domain" description="Spore germination GerAC-like C-terminal" evidence="8">
    <location>
        <begin position="228"/>
        <end position="392"/>
    </location>
</feature>
<keyword evidence="6" id="KW-0564">Palmitate</keyword>
<organism evidence="10 11">
    <name type="scientific">Pontibacillus marinus BH030004 = DSM 16465</name>
    <dbReference type="NCBI Taxonomy" id="1385511"/>
    <lineage>
        <taxon>Bacteria</taxon>
        <taxon>Bacillati</taxon>
        <taxon>Bacillota</taxon>
        <taxon>Bacilli</taxon>
        <taxon>Bacillales</taxon>
        <taxon>Bacillaceae</taxon>
        <taxon>Pontibacillus</taxon>
    </lineage>
</organism>
<dbReference type="NCBIfam" id="TIGR02887">
    <property type="entry name" value="spore_ger_x_C"/>
    <property type="match status" value="1"/>
</dbReference>
<dbReference type="PROSITE" id="PS51257">
    <property type="entry name" value="PROKAR_LIPOPROTEIN"/>
    <property type="match status" value="1"/>
</dbReference>
<evidence type="ECO:0000259" key="9">
    <source>
        <dbReference type="Pfam" id="PF25198"/>
    </source>
</evidence>
<evidence type="ECO:0000256" key="4">
    <source>
        <dbReference type="ARBA" id="ARBA00022729"/>
    </source>
</evidence>
<feature type="domain" description="Spore germination protein N-terminal" evidence="9">
    <location>
        <begin position="19"/>
        <end position="192"/>
    </location>
</feature>
<evidence type="ECO:0008006" key="12">
    <source>
        <dbReference type="Google" id="ProtNLM"/>
    </source>
</evidence>
<dbReference type="RefSeq" id="WP_051254938.1">
    <property type="nucleotide sequence ID" value="NZ_AULJ01000001.1"/>
</dbReference>
<keyword evidence="7" id="KW-0449">Lipoprotein</keyword>
<dbReference type="PANTHER" id="PTHR35789:SF1">
    <property type="entry name" value="SPORE GERMINATION PROTEIN B3"/>
    <property type="match status" value="1"/>
</dbReference>
<evidence type="ECO:0000256" key="3">
    <source>
        <dbReference type="ARBA" id="ARBA00022544"/>
    </source>
</evidence>
<evidence type="ECO:0000256" key="6">
    <source>
        <dbReference type="ARBA" id="ARBA00023139"/>
    </source>
</evidence>
<evidence type="ECO:0000256" key="7">
    <source>
        <dbReference type="ARBA" id="ARBA00023288"/>
    </source>
</evidence>
<keyword evidence="3" id="KW-0309">Germination</keyword>
<reference evidence="10 11" key="1">
    <citation type="submission" date="2013-08" db="EMBL/GenBank/DDBJ databases">
        <authorList>
            <person name="Huang J."/>
            <person name="Wang G."/>
        </authorList>
    </citation>
    <scope>NUCLEOTIDE SEQUENCE [LARGE SCALE GENOMIC DNA]</scope>
    <source>
        <strain evidence="10 11">BH030004</strain>
    </source>
</reference>
<protein>
    <recommendedName>
        <fullName evidence="12">Germination protein, Ger(X)C family</fullName>
    </recommendedName>
</protein>
<dbReference type="Gene3D" id="3.30.300.210">
    <property type="entry name" value="Nutrient germinant receptor protein C, domain 3"/>
    <property type="match status" value="1"/>
</dbReference>
<dbReference type="GO" id="GO:0016020">
    <property type="term" value="C:membrane"/>
    <property type="evidence" value="ECO:0007669"/>
    <property type="project" value="UniProtKB-SubCell"/>
</dbReference>
<dbReference type="PANTHER" id="PTHR35789">
    <property type="entry name" value="SPORE GERMINATION PROTEIN B3"/>
    <property type="match status" value="1"/>
</dbReference>
<dbReference type="Pfam" id="PF25198">
    <property type="entry name" value="Spore_GerAC_N"/>
    <property type="match status" value="1"/>
</dbReference>
<dbReference type="InterPro" id="IPR046953">
    <property type="entry name" value="Spore_GerAC-like_C"/>
</dbReference>
<evidence type="ECO:0000256" key="1">
    <source>
        <dbReference type="ARBA" id="ARBA00004635"/>
    </source>
</evidence>
<comment type="caution">
    <text evidence="10">The sequence shown here is derived from an EMBL/GenBank/DDBJ whole genome shotgun (WGS) entry which is preliminary data.</text>
</comment>
<comment type="subcellular location">
    <subcellularLocation>
        <location evidence="1">Membrane</location>
        <topology evidence="1">Lipid-anchor</topology>
    </subcellularLocation>
</comment>
<name>A0A0A5I7M8_9BACI</name>
<dbReference type="AlphaFoldDB" id="A0A0A5I7M8"/>
<comment type="similarity">
    <text evidence="2">Belongs to the GerABKC lipoprotein family.</text>
</comment>
<evidence type="ECO:0000259" key="8">
    <source>
        <dbReference type="Pfam" id="PF05504"/>
    </source>
</evidence>
<dbReference type="InterPro" id="IPR008844">
    <property type="entry name" value="Spore_GerAC-like"/>
</dbReference>
<dbReference type="eggNOG" id="ENOG502Z849">
    <property type="taxonomic scope" value="Bacteria"/>
</dbReference>
<dbReference type="Pfam" id="PF05504">
    <property type="entry name" value="Spore_GerAC"/>
    <property type="match status" value="1"/>
</dbReference>
<keyword evidence="5" id="KW-0472">Membrane</keyword>
<dbReference type="OrthoDB" id="9816067at2"/>
<evidence type="ECO:0000313" key="10">
    <source>
        <dbReference type="EMBL" id="KGX91842.1"/>
    </source>
</evidence>
<evidence type="ECO:0000256" key="5">
    <source>
        <dbReference type="ARBA" id="ARBA00023136"/>
    </source>
</evidence>